<evidence type="ECO:0000256" key="1">
    <source>
        <dbReference type="ARBA" id="ARBA00004162"/>
    </source>
</evidence>
<feature type="active site" description="Charge relay system" evidence="10">
    <location>
        <position position="72"/>
    </location>
</feature>
<keyword evidence="5 13" id="KW-0812">Transmembrane</keyword>
<dbReference type="InterPro" id="IPR023834">
    <property type="entry name" value="T7SS_pept_S8A_mycosin"/>
</dbReference>
<evidence type="ECO:0000313" key="16">
    <source>
        <dbReference type="EMBL" id="BCJ38230.1"/>
    </source>
</evidence>
<dbReference type="AlphaFoldDB" id="A0A7R7DUU3"/>
<dbReference type="PROSITE" id="PS00136">
    <property type="entry name" value="SUBTILASE_ASP"/>
    <property type="match status" value="1"/>
</dbReference>
<evidence type="ECO:0000259" key="15">
    <source>
        <dbReference type="Pfam" id="PF00082"/>
    </source>
</evidence>
<evidence type="ECO:0000256" key="11">
    <source>
        <dbReference type="RuleBase" id="RU003355"/>
    </source>
</evidence>
<evidence type="ECO:0000256" key="7">
    <source>
        <dbReference type="ARBA" id="ARBA00022825"/>
    </source>
</evidence>
<dbReference type="InterPro" id="IPR036852">
    <property type="entry name" value="Peptidase_S8/S53_dom_sf"/>
</dbReference>
<feature type="active site" description="Charge relay system" evidence="10">
    <location>
        <position position="106"/>
    </location>
</feature>
<dbReference type="InterPro" id="IPR015500">
    <property type="entry name" value="Peptidase_S8_subtilisin-rel"/>
</dbReference>
<feature type="region of interest" description="Disordered" evidence="12">
    <location>
        <begin position="380"/>
        <end position="438"/>
    </location>
</feature>
<dbReference type="RefSeq" id="WP_239157225.1">
    <property type="nucleotide sequence ID" value="NZ_AP023355.1"/>
</dbReference>
<feature type="compositionally biased region" description="Pro residues" evidence="12">
    <location>
        <begin position="405"/>
        <end position="415"/>
    </location>
</feature>
<reference evidence="16 17" key="1">
    <citation type="submission" date="2020-08" db="EMBL/GenBank/DDBJ databases">
        <title>Whole genome shotgun sequence of Actinocatenispora thailandica NBRC 105041.</title>
        <authorList>
            <person name="Komaki H."/>
            <person name="Tamura T."/>
        </authorList>
    </citation>
    <scope>NUCLEOTIDE SEQUENCE [LARGE SCALE GENOMIC DNA]</scope>
    <source>
        <strain evidence="16 17">NBRC 105041</strain>
    </source>
</reference>
<dbReference type="PANTHER" id="PTHR43806:SF11">
    <property type="entry name" value="CEREVISIN-RELATED"/>
    <property type="match status" value="1"/>
</dbReference>
<keyword evidence="4 10" id="KW-0645">Protease</keyword>
<dbReference type="SUPFAM" id="SSF52743">
    <property type="entry name" value="Subtilisin-like"/>
    <property type="match status" value="1"/>
</dbReference>
<evidence type="ECO:0000256" key="2">
    <source>
        <dbReference type="ARBA" id="ARBA00011073"/>
    </source>
</evidence>
<dbReference type="GO" id="GO:0004252">
    <property type="term" value="F:serine-type endopeptidase activity"/>
    <property type="evidence" value="ECO:0007669"/>
    <property type="project" value="UniProtKB-UniRule"/>
</dbReference>
<dbReference type="InterPro" id="IPR023828">
    <property type="entry name" value="Peptidase_S8_Ser-AS"/>
</dbReference>
<keyword evidence="3" id="KW-1003">Cell membrane</keyword>
<keyword evidence="6 10" id="KW-0378">Hydrolase</keyword>
<feature type="domain" description="Peptidase S8/S53" evidence="15">
    <location>
        <begin position="63"/>
        <end position="309"/>
    </location>
</feature>
<feature type="signal peptide" evidence="14">
    <location>
        <begin position="1"/>
        <end position="26"/>
    </location>
</feature>
<evidence type="ECO:0000256" key="5">
    <source>
        <dbReference type="ARBA" id="ARBA00022692"/>
    </source>
</evidence>
<dbReference type="GO" id="GO:0005886">
    <property type="term" value="C:plasma membrane"/>
    <property type="evidence" value="ECO:0007669"/>
    <property type="project" value="UniProtKB-SubCell"/>
</dbReference>
<evidence type="ECO:0000256" key="9">
    <source>
        <dbReference type="ARBA" id="ARBA00023136"/>
    </source>
</evidence>
<name>A0A7R7DUU3_9ACTN</name>
<feature type="transmembrane region" description="Helical" evidence="13">
    <location>
        <begin position="351"/>
        <end position="373"/>
    </location>
</feature>
<evidence type="ECO:0000256" key="12">
    <source>
        <dbReference type="SAM" id="MobiDB-lite"/>
    </source>
</evidence>
<keyword evidence="7 10" id="KW-0720">Serine protease</keyword>
<evidence type="ECO:0000256" key="4">
    <source>
        <dbReference type="ARBA" id="ARBA00022670"/>
    </source>
</evidence>
<evidence type="ECO:0000313" key="17">
    <source>
        <dbReference type="Proteomes" id="UP000611640"/>
    </source>
</evidence>
<feature type="chain" id="PRO_5030899337" description="Peptidase S8/S53 domain-containing protein" evidence="14">
    <location>
        <begin position="27"/>
        <end position="438"/>
    </location>
</feature>
<dbReference type="PANTHER" id="PTHR43806">
    <property type="entry name" value="PEPTIDASE S8"/>
    <property type="match status" value="1"/>
</dbReference>
<feature type="active site" description="Charge relay system" evidence="10">
    <location>
        <position position="262"/>
    </location>
</feature>
<evidence type="ECO:0000256" key="10">
    <source>
        <dbReference type="PROSITE-ProRule" id="PRU01240"/>
    </source>
</evidence>
<dbReference type="EMBL" id="AP023355">
    <property type="protein sequence ID" value="BCJ38230.1"/>
    <property type="molecule type" value="Genomic_DNA"/>
</dbReference>
<evidence type="ECO:0000256" key="8">
    <source>
        <dbReference type="ARBA" id="ARBA00022989"/>
    </source>
</evidence>
<gene>
    <name evidence="16" type="ORF">Athai_57330</name>
</gene>
<keyword evidence="14" id="KW-0732">Signal</keyword>
<dbReference type="Gene3D" id="3.40.50.200">
    <property type="entry name" value="Peptidase S8/S53 domain"/>
    <property type="match status" value="1"/>
</dbReference>
<evidence type="ECO:0000256" key="6">
    <source>
        <dbReference type="ARBA" id="ARBA00022801"/>
    </source>
</evidence>
<dbReference type="PROSITE" id="PS00138">
    <property type="entry name" value="SUBTILASE_SER"/>
    <property type="match status" value="1"/>
</dbReference>
<keyword evidence="9 13" id="KW-0472">Membrane</keyword>
<keyword evidence="8 13" id="KW-1133">Transmembrane helix</keyword>
<evidence type="ECO:0000256" key="13">
    <source>
        <dbReference type="SAM" id="Phobius"/>
    </source>
</evidence>
<dbReference type="PRINTS" id="PR00723">
    <property type="entry name" value="SUBTILISIN"/>
</dbReference>
<dbReference type="GO" id="GO:0006508">
    <property type="term" value="P:proteolysis"/>
    <property type="evidence" value="ECO:0007669"/>
    <property type="project" value="UniProtKB-KW"/>
</dbReference>
<dbReference type="Pfam" id="PF00082">
    <property type="entry name" value="Peptidase_S8"/>
    <property type="match status" value="1"/>
</dbReference>
<dbReference type="KEGG" id="atl:Athai_57330"/>
<dbReference type="InterPro" id="IPR022398">
    <property type="entry name" value="Peptidase_S8_His-AS"/>
</dbReference>
<dbReference type="PROSITE" id="PS00137">
    <property type="entry name" value="SUBTILASE_HIS"/>
    <property type="match status" value="1"/>
</dbReference>
<dbReference type="PROSITE" id="PS51892">
    <property type="entry name" value="SUBTILASE"/>
    <property type="match status" value="1"/>
</dbReference>
<keyword evidence="17" id="KW-1185">Reference proteome</keyword>
<evidence type="ECO:0000256" key="3">
    <source>
        <dbReference type="ARBA" id="ARBA00022475"/>
    </source>
</evidence>
<dbReference type="InterPro" id="IPR023827">
    <property type="entry name" value="Peptidase_S8_Asp-AS"/>
</dbReference>
<dbReference type="NCBIfam" id="TIGR03921">
    <property type="entry name" value="T7SS_mycosin"/>
    <property type="match status" value="1"/>
</dbReference>
<comment type="similarity">
    <text evidence="2 10 11">Belongs to the peptidase S8 family.</text>
</comment>
<protein>
    <recommendedName>
        <fullName evidence="15">Peptidase S8/S53 domain-containing protein</fullName>
    </recommendedName>
</protein>
<dbReference type="InterPro" id="IPR000209">
    <property type="entry name" value="Peptidase_S8/S53_dom"/>
</dbReference>
<accession>A0A7R7DUU3</accession>
<proteinExistence type="inferred from homology"/>
<organism evidence="16 17">
    <name type="scientific">Actinocatenispora thailandica</name>
    <dbReference type="NCBI Taxonomy" id="227318"/>
    <lineage>
        <taxon>Bacteria</taxon>
        <taxon>Bacillati</taxon>
        <taxon>Actinomycetota</taxon>
        <taxon>Actinomycetes</taxon>
        <taxon>Micromonosporales</taxon>
        <taxon>Micromonosporaceae</taxon>
        <taxon>Actinocatenispora</taxon>
    </lineage>
</organism>
<comment type="subcellular location">
    <subcellularLocation>
        <location evidence="1">Cell membrane</location>
        <topology evidence="1">Single-pass membrane protein</topology>
    </subcellularLocation>
</comment>
<sequence>MAVAQRAVAVVMTCGALLGSALVAPAAAGAAPRCSHGQGDTLDYRPWAVKRVAADQVWPISQGSGVTVAVLDSGVNAQHRQLAGRVEAGTDLVRGKGTADTDCNGHGSMVAGIIAAKRVDGSGFYGVAPQATILPIRIAEDTEKFQNGSPRIAAAIRYAVDHGAGVVNMSLTTDDTPQLRSAVAYAHQHQVVLVAATGNAGKDEPTYPAAYPDVIAVGGVDSSGAHDGESETGAWVDLAAPSKDIVAPAGTGSGYLQENGTSFAAPVVAGTAALIRAYRPELTPDQVLTRLEATADHPADGRDDKVGYGVVNPYRAVTEVLGEPNPTPDTADGALPAAAGSAGTDDPVRTAALWAAVGLLAVVLLLLALAVVVPAGRRRGWRPGLRGRLPEPRSARRRHPEYDPTAPPPIEPEPPATAAARLPGGDSGAAFTVDVHLN</sequence>
<dbReference type="Proteomes" id="UP000611640">
    <property type="component" value="Chromosome"/>
</dbReference>
<dbReference type="InterPro" id="IPR050131">
    <property type="entry name" value="Peptidase_S8_subtilisin-like"/>
</dbReference>
<evidence type="ECO:0000256" key="14">
    <source>
        <dbReference type="SAM" id="SignalP"/>
    </source>
</evidence>